<proteinExistence type="predicted"/>
<reference evidence="2 3" key="1">
    <citation type="submission" date="2024-07" db="EMBL/GenBank/DDBJ databases">
        <authorList>
            <person name="Lee S."/>
            <person name="Kang M."/>
        </authorList>
    </citation>
    <scope>NUCLEOTIDE SEQUENCE [LARGE SCALE GENOMIC DNA]</scope>
    <source>
        <strain evidence="2 3">DS6</strain>
    </source>
</reference>
<evidence type="ECO:0000313" key="2">
    <source>
        <dbReference type="EMBL" id="MEX0426402.1"/>
    </source>
</evidence>
<evidence type="ECO:0008006" key="4">
    <source>
        <dbReference type="Google" id="ProtNLM"/>
    </source>
</evidence>
<accession>A0ABV3STY6</accession>
<name>A0ABV3STY6_9ACTN</name>
<sequence>MRGAEASEYLRATDAWFARHGLTYFVPEERAAVRRALRPSRTALPLLLGLVVAAALGALLGWATGDAGTGVALLLTVAGLGVAWYALTALRFRPILGWALGRTFGSMARLLPMVLRALPLLLVFATFLFVNADVWQMAARLETGLLWLTGLLFGCSAIAFLLVRLPEEVDRVDDDVDAAFLIRACAGTPLERPCAELVAEAGSGRPESATQAATDPASYATISGLERWNLVLALLVIQAVQVLLLALAVFVFFVVFGALVMGNDVQLGWTQLPSIHSLSWLPSVSVELVRVSVFLAAFSLLYVTVSTVTDETYRAQFFGTVLRELERAVGMRAVYLALRDRASAS</sequence>
<feature type="transmembrane region" description="Helical" evidence="1">
    <location>
        <begin position="144"/>
        <end position="163"/>
    </location>
</feature>
<feature type="transmembrane region" description="Helical" evidence="1">
    <location>
        <begin position="280"/>
        <end position="305"/>
    </location>
</feature>
<keyword evidence="1" id="KW-1133">Transmembrane helix</keyword>
<feature type="transmembrane region" description="Helical" evidence="1">
    <location>
        <begin position="71"/>
        <end position="92"/>
    </location>
</feature>
<protein>
    <recommendedName>
        <fullName evidence="4">Integral membrane protein</fullName>
    </recommendedName>
</protein>
<keyword evidence="1" id="KW-0812">Transmembrane</keyword>
<dbReference type="EMBL" id="JBFPJR010000003">
    <property type="protein sequence ID" value="MEX0426402.1"/>
    <property type="molecule type" value="Genomic_DNA"/>
</dbReference>
<dbReference type="RefSeq" id="WP_367991073.1">
    <property type="nucleotide sequence ID" value="NZ_JBFPJR010000003.1"/>
</dbReference>
<feature type="transmembrane region" description="Helical" evidence="1">
    <location>
        <begin position="44"/>
        <end position="65"/>
    </location>
</feature>
<evidence type="ECO:0000256" key="1">
    <source>
        <dbReference type="SAM" id="Phobius"/>
    </source>
</evidence>
<keyword evidence="3" id="KW-1185">Reference proteome</keyword>
<comment type="caution">
    <text evidence="2">The sequence shown here is derived from an EMBL/GenBank/DDBJ whole genome shotgun (WGS) entry which is preliminary data.</text>
</comment>
<feature type="transmembrane region" description="Helical" evidence="1">
    <location>
        <begin position="230"/>
        <end position="260"/>
    </location>
</feature>
<dbReference type="Proteomes" id="UP001556631">
    <property type="component" value="Unassembled WGS sequence"/>
</dbReference>
<organism evidence="2 3">
    <name type="scientific">Nocardioides eburneus</name>
    <dbReference type="NCBI Taxonomy" id="3231482"/>
    <lineage>
        <taxon>Bacteria</taxon>
        <taxon>Bacillati</taxon>
        <taxon>Actinomycetota</taxon>
        <taxon>Actinomycetes</taxon>
        <taxon>Propionibacteriales</taxon>
        <taxon>Nocardioidaceae</taxon>
        <taxon>Nocardioides</taxon>
    </lineage>
</organism>
<gene>
    <name evidence="2" type="ORF">AB3X52_02135</name>
</gene>
<feature type="transmembrane region" description="Helical" evidence="1">
    <location>
        <begin position="113"/>
        <end position="132"/>
    </location>
</feature>
<evidence type="ECO:0000313" key="3">
    <source>
        <dbReference type="Proteomes" id="UP001556631"/>
    </source>
</evidence>
<keyword evidence="1" id="KW-0472">Membrane</keyword>